<dbReference type="InterPro" id="IPR027417">
    <property type="entry name" value="P-loop_NTPase"/>
</dbReference>
<evidence type="ECO:0000313" key="8">
    <source>
        <dbReference type="EMBL" id="OWK54053.1"/>
    </source>
</evidence>
<dbReference type="GO" id="GO:0005802">
    <property type="term" value="C:trans-Golgi network"/>
    <property type="evidence" value="ECO:0007669"/>
    <property type="project" value="UniProtKB-UniRule"/>
</dbReference>
<reference evidence="8 9" key="1">
    <citation type="submission" date="2017-05" db="EMBL/GenBank/DDBJ databases">
        <title>Genome of assembly of the Bengalese finch, Lonchura striata domestica.</title>
        <authorList>
            <person name="Colquitt B.M."/>
            <person name="Brainard M.S."/>
        </authorList>
    </citation>
    <scope>NUCLEOTIDE SEQUENCE [LARGE SCALE GENOMIC DNA]</scope>
    <source>
        <strain evidence="8">White83orange57</strain>
    </source>
</reference>
<organism evidence="8 9">
    <name type="scientific">Lonchura striata</name>
    <name type="common">white-rumped munia</name>
    <dbReference type="NCBI Taxonomy" id="40157"/>
    <lineage>
        <taxon>Eukaryota</taxon>
        <taxon>Metazoa</taxon>
        <taxon>Chordata</taxon>
        <taxon>Craniata</taxon>
        <taxon>Vertebrata</taxon>
        <taxon>Euteleostomi</taxon>
        <taxon>Archelosauria</taxon>
        <taxon>Archosauria</taxon>
        <taxon>Dinosauria</taxon>
        <taxon>Saurischia</taxon>
        <taxon>Theropoda</taxon>
        <taxon>Coelurosauria</taxon>
        <taxon>Aves</taxon>
        <taxon>Neognathae</taxon>
        <taxon>Neoaves</taxon>
        <taxon>Telluraves</taxon>
        <taxon>Australaves</taxon>
        <taxon>Passeriformes</taxon>
        <taxon>Passeroidea</taxon>
        <taxon>Estrildidae</taxon>
        <taxon>Estrildinae</taxon>
        <taxon>Lonchura</taxon>
    </lineage>
</organism>
<sequence>MGQRDRMFKVLVVGDATVGKTSLVQRYANDSFNRHYKSTVGGQERFTSMTRLYYRDASACVIMFDVTNASTFSNSHKWKQDLDSKLLLPDGSPVPCLLLANKCDLSPWAVSRDEVDRFSKENGFSGWVETSVKENKNISESMRVLIEKMMSSSAGDGSSSSAGTGDYINIKETSPPGWACC</sequence>
<evidence type="ECO:0000256" key="5">
    <source>
        <dbReference type="ARBA" id="ARBA00023289"/>
    </source>
</evidence>
<dbReference type="Proteomes" id="UP000197619">
    <property type="component" value="Unassembled WGS sequence"/>
</dbReference>
<name>A0A218UJY7_9PASE</name>
<comment type="function">
    <text evidence="7">The small GTPases Rab are key regulators in vesicle trafficking.</text>
</comment>
<dbReference type="SUPFAM" id="SSF52540">
    <property type="entry name" value="P-loop containing nucleoside triphosphate hydrolases"/>
    <property type="match status" value="1"/>
</dbReference>
<dbReference type="GO" id="GO:0090385">
    <property type="term" value="P:phagosome-lysosome fusion"/>
    <property type="evidence" value="ECO:0007669"/>
    <property type="project" value="TreeGrafter"/>
</dbReference>
<evidence type="ECO:0000313" key="9">
    <source>
        <dbReference type="Proteomes" id="UP000197619"/>
    </source>
</evidence>
<accession>A0A218UJY7</accession>
<dbReference type="GO" id="GO:0003924">
    <property type="term" value="F:GTPase activity"/>
    <property type="evidence" value="ECO:0007669"/>
    <property type="project" value="UniProtKB-UniRule"/>
</dbReference>
<dbReference type="GO" id="GO:0005525">
    <property type="term" value="F:GTP binding"/>
    <property type="evidence" value="ECO:0007669"/>
    <property type="project" value="UniProtKB-UniRule"/>
</dbReference>
<proteinExistence type="inferred from homology"/>
<keyword evidence="4 7" id="KW-0449">Lipoprotein</keyword>
<dbReference type="STRING" id="299123.ENSLSDP00000002531"/>
<gene>
    <name evidence="8" type="primary">RAB29</name>
    <name evidence="8" type="ORF">RLOC_00004405</name>
</gene>
<dbReference type="CDD" id="cd04107">
    <property type="entry name" value="Rab32_Rab38"/>
    <property type="match status" value="1"/>
</dbReference>
<evidence type="ECO:0000256" key="6">
    <source>
        <dbReference type="ARBA" id="ARBA00046278"/>
    </source>
</evidence>
<keyword evidence="7" id="KW-0472">Membrane</keyword>
<comment type="similarity">
    <text evidence="1 7">Belongs to the small GTPase superfamily. Rab family.</text>
</comment>
<dbReference type="Pfam" id="PF00071">
    <property type="entry name" value="Ras"/>
    <property type="match status" value="1"/>
</dbReference>
<dbReference type="InterPro" id="IPR001806">
    <property type="entry name" value="Small_GTPase"/>
</dbReference>
<dbReference type="AlphaFoldDB" id="A0A218UJY7"/>
<dbReference type="SMART" id="SM00173">
    <property type="entry name" value="RAS"/>
    <property type="match status" value="1"/>
</dbReference>
<keyword evidence="3 7" id="KW-0342">GTP-binding</keyword>
<dbReference type="Pfam" id="PF08477">
    <property type="entry name" value="Roc"/>
    <property type="match status" value="1"/>
</dbReference>
<keyword evidence="2 7" id="KW-0547">Nucleotide-binding</keyword>
<dbReference type="GO" id="GO:0016020">
    <property type="term" value="C:membrane"/>
    <property type="evidence" value="ECO:0007669"/>
    <property type="project" value="UniProtKB-SubCell"/>
</dbReference>
<dbReference type="EMBL" id="MUZQ01000252">
    <property type="protein sequence ID" value="OWK54053.1"/>
    <property type="molecule type" value="Genomic_DNA"/>
</dbReference>
<evidence type="ECO:0000256" key="2">
    <source>
        <dbReference type="ARBA" id="ARBA00022741"/>
    </source>
</evidence>
<dbReference type="InterPro" id="IPR030697">
    <property type="entry name" value="Rab29/Rab38/Rab32"/>
</dbReference>
<comment type="subcellular location">
    <subcellularLocation>
        <location evidence="6">Endomembrane system</location>
        <topology evidence="6">Lipid-anchor</topology>
        <orientation evidence="6">Cytoplasmic side</orientation>
    </subcellularLocation>
    <subcellularLocation>
        <location evidence="7">Membrane</location>
        <topology evidence="7">Lipid-anchor</topology>
    </subcellularLocation>
</comment>
<comment type="caution">
    <text evidence="8">The sequence shown here is derived from an EMBL/GenBank/DDBJ whole genome shotgun (WGS) entry which is preliminary data.</text>
</comment>
<evidence type="ECO:0000256" key="1">
    <source>
        <dbReference type="ARBA" id="ARBA00006270"/>
    </source>
</evidence>
<dbReference type="PANTHER" id="PTHR47981:SF42">
    <property type="entry name" value="RAS-RELATED PROTEIN RAB-7L1-LIKE ISOFORM X1"/>
    <property type="match status" value="1"/>
</dbReference>
<dbReference type="PROSITE" id="PS51421">
    <property type="entry name" value="RAS"/>
    <property type="match status" value="1"/>
</dbReference>
<protein>
    <recommendedName>
        <fullName evidence="7">Ras-related protein Rab</fullName>
    </recommendedName>
</protein>
<evidence type="ECO:0000256" key="7">
    <source>
        <dbReference type="RuleBase" id="RU367128"/>
    </source>
</evidence>
<dbReference type="GO" id="GO:0045335">
    <property type="term" value="C:phagocytic vesicle"/>
    <property type="evidence" value="ECO:0007669"/>
    <property type="project" value="TreeGrafter"/>
</dbReference>
<dbReference type="SMART" id="SM00175">
    <property type="entry name" value="RAB"/>
    <property type="match status" value="1"/>
</dbReference>
<dbReference type="GO" id="GO:0005770">
    <property type="term" value="C:late endosome"/>
    <property type="evidence" value="ECO:0007669"/>
    <property type="project" value="TreeGrafter"/>
</dbReference>
<dbReference type="GO" id="GO:0005764">
    <property type="term" value="C:lysosome"/>
    <property type="evidence" value="ECO:0007669"/>
    <property type="project" value="TreeGrafter"/>
</dbReference>
<dbReference type="PROSITE" id="PS51419">
    <property type="entry name" value="RAB"/>
    <property type="match status" value="1"/>
</dbReference>
<dbReference type="GO" id="GO:0008333">
    <property type="term" value="P:endosome to lysosome transport"/>
    <property type="evidence" value="ECO:0007669"/>
    <property type="project" value="TreeGrafter"/>
</dbReference>
<dbReference type="PRINTS" id="PR00449">
    <property type="entry name" value="RASTRNSFRMNG"/>
</dbReference>
<keyword evidence="5 7" id="KW-0636">Prenylation</keyword>
<keyword evidence="9" id="KW-1185">Reference proteome</keyword>
<dbReference type="PANTHER" id="PTHR47981">
    <property type="entry name" value="RAB FAMILY"/>
    <property type="match status" value="1"/>
</dbReference>
<evidence type="ECO:0000256" key="4">
    <source>
        <dbReference type="ARBA" id="ARBA00023288"/>
    </source>
</evidence>
<dbReference type="SMART" id="SM00174">
    <property type="entry name" value="RHO"/>
    <property type="match status" value="1"/>
</dbReference>
<dbReference type="Gene3D" id="3.40.50.300">
    <property type="entry name" value="P-loop containing nucleotide triphosphate hydrolases"/>
    <property type="match status" value="1"/>
</dbReference>
<evidence type="ECO:0000256" key="3">
    <source>
        <dbReference type="ARBA" id="ARBA00023134"/>
    </source>
</evidence>